<name>A0A7W9F046_9RHOB</name>
<dbReference type="Pfam" id="PF01381">
    <property type="entry name" value="HTH_3"/>
    <property type="match status" value="1"/>
</dbReference>
<dbReference type="RefSeq" id="WP_183529463.1">
    <property type="nucleotide sequence ID" value="NZ_JACIJM010000006.1"/>
</dbReference>
<gene>
    <name evidence="2" type="ORF">FHS72_002460</name>
</gene>
<dbReference type="Gene3D" id="1.10.260.40">
    <property type="entry name" value="lambda repressor-like DNA-binding domains"/>
    <property type="match status" value="1"/>
</dbReference>
<keyword evidence="2" id="KW-0238">DNA-binding</keyword>
<dbReference type="SUPFAM" id="SSF47413">
    <property type="entry name" value="lambda repressor-like DNA-binding domains"/>
    <property type="match status" value="1"/>
</dbReference>
<sequence length="103" mass="11478">MTVLKDILLAENPDLATSYSRNDTKRELALLFRSLRKQAGLTQIELAARSGLSQSHISKMEAATGALPEVESWSRYFHACGKRVKITPYDAADRPDDELCVLI</sequence>
<feature type="domain" description="HTH cro/C1-type" evidence="1">
    <location>
        <begin position="32"/>
        <end position="61"/>
    </location>
</feature>
<dbReference type="GO" id="GO:0003677">
    <property type="term" value="F:DNA binding"/>
    <property type="evidence" value="ECO:0007669"/>
    <property type="project" value="UniProtKB-KW"/>
</dbReference>
<evidence type="ECO:0000313" key="2">
    <source>
        <dbReference type="EMBL" id="MBB5722830.1"/>
    </source>
</evidence>
<dbReference type="AlphaFoldDB" id="A0A7W9F046"/>
<protein>
    <submittedName>
        <fullName evidence="2">DNA-binding XRE family transcriptional regulator</fullName>
    </submittedName>
</protein>
<dbReference type="InterPro" id="IPR010982">
    <property type="entry name" value="Lambda_DNA-bd_dom_sf"/>
</dbReference>
<dbReference type="CDD" id="cd00093">
    <property type="entry name" value="HTH_XRE"/>
    <property type="match status" value="1"/>
</dbReference>
<evidence type="ECO:0000313" key="3">
    <source>
        <dbReference type="Proteomes" id="UP000535415"/>
    </source>
</evidence>
<comment type="caution">
    <text evidence="2">The sequence shown here is derived from an EMBL/GenBank/DDBJ whole genome shotgun (WGS) entry which is preliminary data.</text>
</comment>
<evidence type="ECO:0000259" key="1">
    <source>
        <dbReference type="PROSITE" id="PS50943"/>
    </source>
</evidence>
<dbReference type="EMBL" id="JACIJM010000006">
    <property type="protein sequence ID" value="MBB5722830.1"/>
    <property type="molecule type" value="Genomic_DNA"/>
</dbReference>
<keyword evidence="3" id="KW-1185">Reference proteome</keyword>
<dbReference type="SMART" id="SM00530">
    <property type="entry name" value="HTH_XRE"/>
    <property type="match status" value="1"/>
</dbReference>
<dbReference type="InterPro" id="IPR001387">
    <property type="entry name" value="Cro/C1-type_HTH"/>
</dbReference>
<reference evidence="2 3" key="1">
    <citation type="submission" date="2020-08" db="EMBL/GenBank/DDBJ databases">
        <title>Genomic Encyclopedia of Type Strains, Phase IV (KMG-IV): sequencing the most valuable type-strain genomes for metagenomic binning, comparative biology and taxonomic classification.</title>
        <authorList>
            <person name="Goeker M."/>
        </authorList>
    </citation>
    <scope>NUCLEOTIDE SEQUENCE [LARGE SCALE GENOMIC DNA]</scope>
    <source>
        <strain evidence="2 3">DSM 101064</strain>
    </source>
</reference>
<proteinExistence type="predicted"/>
<dbReference type="PROSITE" id="PS50943">
    <property type="entry name" value="HTH_CROC1"/>
    <property type="match status" value="1"/>
</dbReference>
<organism evidence="2 3">
    <name type="scientific">Yoonia ponticola</name>
    <dbReference type="NCBI Taxonomy" id="1524255"/>
    <lineage>
        <taxon>Bacteria</taxon>
        <taxon>Pseudomonadati</taxon>
        <taxon>Pseudomonadota</taxon>
        <taxon>Alphaproteobacteria</taxon>
        <taxon>Rhodobacterales</taxon>
        <taxon>Paracoccaceae</taxon>
        <taxon>Yoonia</taxon>
    </lineage>
</organism>
<accession>A0A7W9F046</accession>
<dbReference type="Proteomes" id="UP000535415">
    <property type="component" value="Unassembled WGS sequence"/>
</dbReference>